<keyword evidence="1" id="KW-0378">Hydrolase</keyword>
<name>A0A5D6WMN7_9FIRM</name>
<dbReference type="InterPro" id="IPR050695">
    <property type="entry name" value="N-acetylmuramoyl_amidase_3"/>
</dbReference>
<reference evidence="3 4" key="1">
    <citation type="submission" date="2019-08" db="EMBL/GenBank/DDBJ databases">
        <title>Selenomonas sp. mPRGC5 and Selenomonas sp. mPRGC8 isolated from ruminal fluid of dairy goat (Capra hircus).</title>
        <authorList>
            <person name="Poothong S."/>
            <person name="Nuengjamnong C."/>
            <person name="Tanasupawat S."/>
        </authorList>
    </citation>
    <scope>NUCLEOTIDE SEQUENCE [LARGE SCALE GENOMIC DNA]</scope>
    <source>
        <strain evidence="4">mPRGC8</strain>
    </source>
</reference>
<protein>
    <submittedName>
        <fullName evidence="3">N-acetylmuramoyl-L-alanine amidase</fullName>
    </submittedName>
</protein>
<dbReference type="Proteomes" id="UP000322783">
    <property type="component" value="Unassembled WGS sequence"/>
</dbReference>
<dbReference type="Pfam" id="PF01520">
    <property type="entry name" value="Amidase_3"/>
    <property type="match status" value="1"/>
</dbReference>
<dbReference type="AlphaFoldDB" id="A0A5D6WMN7"/>
<dbReference type="InterPro" id="IPR002508">
    <property type="entry name" value="MurNAc-LAA_cat"/>
</dbReference>
<feature type="domain" description="MurNAc-LAA" evidence="2">
    <location>
        <begin position="69"/>
        <end position="179"/>
    </location>
</feature>
<organism evidence="3 4">
    <name type="scientific">Selenomonas caprae</name>
    <dbReference type="NCBI Taxonomy" id="2606905"/>
    <lineage>
        <taxon>Bacteria</taxon>
        <taxon>Bacillati</taxon>
        <taxon>Bacillota</taxon>
        <taxon>Negativicutes</taxon>
        <taxon>Selenomonadales</taxon>
        <taxon>Selenomonadaceae</taxon>
        <taxon>Selenomonas</taxon>
    </lineage>
</organism>
<dbReference type="SMART" id="SM00646">
    <property type="entry name" value="Ami_3"/>
    <property type="match status" value="1"/>
</dbReference>
<evidence type="ECO:0000259" key="2">
    <source>
        <dbReference type="SMART" id="SM00646"/>
    </source>
</evidence>
<accession>A0A5D6WMN7</accession>
<comment type="caution">
    <text evidence="3">The sequence shown here is derived from an EMBL/GenBank/DDBJ whole genome shotgun (WGS) entry which is preliminary data.</text>
</comment>
<dbReference type="EMBL" id="VTOZ01000018">
    <property type="protein sequence ID" value="TYZ28148.1"/>
    <property type="molecule type" value="Genomic_DNA"/>
</dbReference>
<dbReference type="CDD" id="cd02696">
    <property type="entry name" value="MurNAc-LAA"/>
    <property type="match status" value="1"/>
</dbReference>
<proteinExistence type="predicted"/>
<dbReference type="GO" id="GO:0030288">
    <property type="term" value="C:outer membrane-bounded periplasmic space"/>
    <property type="evidence" value="ECO:0007669"/>
    <property type="project" value="TreeGrafter"/>
</dbReference>
<evidence type="ECO:0000256" key="1">
    <source>
        <dbReference type="ARBA" id="ARBA00022801"/>
    </source>
</evidence>
<sequence>MRIFINPGHALGGDPDPGCINPALTLRECDLALTYGSLCGKYLEAAGLEVKLLQSHNLYGEAPGYPCVVDEANNWPADIFLSIHVNAGGGRGAETYCYDLQGAGGRLARAIQNQLVKTLSPFDPDYKDRGVKAHPSFCVLRNTTMPAVLIETGFIDSEDVNLLTRHGDDIARSIARGVTDYANFLVRA</sequence>
<evidence type="ECO:0000313" key="4">
    <source>
        <dbReference type="Proteomes" id="UP000322783"/>
    </source>
</evidence>
<dbReference type="PANTHER" id="PTHR30404:SF0">
    <property type="entry name" value="N-ACETYLMURAMOYL-L-ALANINE AMIDASE AMIC"/>
    <property type="match status" value="1"/>
</dbReference>
<dbReference type="GO" id="GO:0008745">
    <property type="term" value="F:N-acetylmuramoyl-L-alanine amidase activity"/>
    <property type="evidence" value="ECO:0007669"/>
    <property type="project" value="InterPro"/>
</dbReference>
<dbReference type="SUPFAM" id="SSF53187">
    <property type="entry name" value="Zn-dependent exopeptidases"/>
    <property type="match status" value="1"/>
</dbReference>
<keyword evidence="4" id="KW-1185">Reference proteome</keyword>
<dbReference type="Gene3D" id="3.40.630.40">
    <property type="entry name" value="Zn-dependent exopeptidases"/>
    <property type="match status" value="1"/>
</dbReference>
<dbReference type="GO" id="GO:0009253">
    <property type="term" value="P:peptidoglycan catabolic process"/>
    <property type="evidence" value="ECO:0007669"/>
    <property type="project" value="InterPro"/>
</dbReference>
<evidence type="ECO:0000313" key="3">
    <source>
        <dbReference type="EMBL" id="TYZ28148.1"/>
    </source>
</evidence>
<dbReference type="PANTHER" id="PTHR30404">
    <property type="entry name" value="N-ACETYLMURAMOYL-L-ALANINE AMIDASE"/>
    <property type="match status" value="1"/>
</dbReference>
<gene>
    <name evidence="3" type="ORF">FZ041_09180</name>
</gene>